<comment type="caution">
    <text evidence="5">The sequence shown here is derived from an EMBL/GenBank/DDBJ whole genome shotgun (WGS) entry which is preliminary data.</text>
</comment>
<evidence type="ECO:0000313" key="6">
    <source>
        <dbReference type="Proteomes" id="UP000187209"/>
    </source>
</evidence>
<dbReference type="GO" id="GO:0016020">
    <property type="term" value="C:membrane"/>
    <property type="evidence" value="ECO:0007669"/>
    <property type="project" value="TreeGrafter"/>
</dbReference>
<organism evidence="5 6">
    <name type="scientific">Stentor coeruleus</name>
    <dbReference type="NCBI Taxonomy" id="5963"/>
    <lineage>
        <taxon>Eukaryota</taxon>
        <taxon>Sar</taxon>
        <taxon>Alveolata</taxon>
        <taxon>Ciliophora</taxon>
        <taxon>Postciliodesmatophora</taxon>
        <taxon>Heterotrichea</taxon>
        <taxon>Heterotrichida</taxon>
        <taxon>Stentoridae</taxon>
        <taxon>Stentor</taxon>
    </lineage>
</organism>
<dbReference type="PANTHER" id="PTHR44196">
    <property type="entry name" value="DEHYDROGENASE/REDUCTASE SDR FAMILY MEMBER 7B"/>
    <property type="match status" value="1"/>
</dbReference>
<proteinExistence type="inferred from homology"/>
<gene>
    <name evidence="5" type="ORF">SteCoe_37489</name>
</gene>
<evidence type="ECO:0000256" key="4">
    <source>
        <dbReference type="RuleBase" id="RU000363"/>
    </source>
</evidence>
<dbReference type="PRINTS" id="PR00081">
    <property type="entry name" value="GDHRDH"/>
</dbReference>
<comment type="function">
    <text evidence="3">Putative oxidoreductase.</text>
</comment>
<name>A0A1R2AMW4_9CILI</name>
<dbReference type="EMBL" id="MPUH01001907">
    <property type="protein sequence ID" value="OMJ65873.1"/>
    <property type="molecule type" value="Genomic_DNA"/>
</dbReference>
<protein>
    <submittedName>
        <fullName evidence="5">Uncharacterized protein</fullName>
    </submittedName>
</protein>
<dbReference type="InterPro" id="IPR036291">
    <property type="entry name" value="NAD(P)-bd_dom_sf"/>
</dbReference>
<evidence type="ECO:0000256" key="1">
    <source>
        <dbReference type="ARBA" id="ARBA00006484"/>
    </source>
</evidence>
<dbReference type="Pfam" id="PF00106">
    <property type="entry name" value="adh_short"/>
    <property type="match status" value="1"/>
</dbReference>
<dbReference type="InterPro" id="IPR002347">
    <property type="entry name" value="SDR_fam"/>
</dbReference>
<evidence type="ECO:0000313" key="5">
    <source>
        <dbReference type="EMBL" id="OMJ65873.1"/>
    </source>
</evidence>
<reference evidence="5 6" key="1">
    <citation type="submission" date="2016-11" db="EMBL/GenBank/DDBJ databases">
        <title>The macronuclear genome of Stentor coeruleus: a giant cell with tiny introns.</title>
        <authorList>
            <person name="Slabodnick M."/>
            <person name="Ruby J.G."/>
            <person name="Reiff S.B."/>
            <person name="Swart E.C."/>
            <person name="Gosai S."/>
            <person name="Prabakaran S."/>
            <person name="Witkowska E."/>
            <person name="Larue G.E."/>
            <person name="Fisher S."/>
            <person name="Freeman R.M."/>
            <person name="Gunawardena J."/>
            <person name="Chu W."/>
            <person name="Stover N.A."/>
            <person name="Gregory B.D."/>
            <person name="Nowacki M."/>
            <person name="Derisi J."/>
            <person name="Roy S.W."/>
            <person name="Marshall W.F."/>
            <person name="Sood P."/>
        </authorList>
    </citation>
    <scope>NUCLEOTIDE SEQUENCE [LARGE SCALE GENOMIC DNA]</scope>
    <source>
        <strain evidence="5">WM001</strain>
    </source>
</reference>
<keyword evidence="6" id="KW-1185">Reference proteome</keyword>
<keyword evidence="2" id="KW-0560">Oxidoreductase</keyword>
<sequence>MLITAVGIISLYIIYKAYQFFKPVTFHNKTVWITGASSGIGEYLAYEFVSKGAFVILSGRNMQELQRVHEKIPKQSKIIIFDLSDANKTLENANEVCMNNTIDILINNAGISQRGLFEEMLDRIDIERKLMEINYFSVIAMSKAYVKNLNGRKGCIVVVSSLSGLIPAPLRTGYSAAKAGIIGYFESMRSELKDLGVDVVNVSPGFVNTNVSINSIDSKGNKANIEDSYNKNGFSPACFAKDVVNSIYRGETNVIKAQYSSKLVYLLRSVSPLLALTMVKKFYTKNAKKIVKN</sequence>
<dbReference type="GO" id="GO:0016491">
    <property type="term" value="F:oxidoreductase activity"/>
    <property type="evidence" value="ECO:0007669"/>
    <property type="project" value="UniProtKB-KW"/>
</dbReference>
<evidence type="ECO:0000256" key="2">
    <source>
        <dbReference type="ARBA" id="ARBA00023002"/>
    </source>
</evidence>
<accession>A0A1R2AMW4</accession>
<dbReference type="AlphaFoldDB" id="A0A1R2AMW4"/>
<dbReference type="InterPro" id="IPR020904">
    <property type="entry name" value="Sc_DH/Rdtase_CS"/>
</dbReference>
<dbReference type="SUPFAM" id="SSF51735">
    <property type="entry name" value="NAD(P)-binding Rossmann-fold domains"/>
    <property type="match status" value="1"/>
</dbReference>
<comment type="similarity">
    <text evidence="1 4">Belongs to the short-chain dehydrogenases/reductases (SDR) family.</text>
</comment>
<dbReference type="Gene3D" id="3.40.50.720">
    <property type="entry name" value="NAD(P)-binding Rossmann-like Domain"/>
    <property type="match status" value="1"/>
</dbReference>
<dbReference type="PRINTS" id="PR00080">
    <property type="entry name" value="SDRFAMILY"/>
</dbReference>
<dbReference type="PANTHER" id="PTHR44196:SF1">
    <property type="entry name" value="DEHYDROGENASE_REDUCTASE SDR FAMILY MEMBER 7B"/>
    <property type="match status" value="1"/>
</dbReference>
<evidence type="ECO:0000256" key="3">
    <source>
        <dbReference type="ARBA" id="ARBA00037096"/>
    </source>
</evidence>
<dbReference type="PROSITE" id="PS00061">
    <property type="entry name" value="ADH_SHORT"/>
    <property type="match status" value="1"/>
</dbReference>
<dbReference type="OrthoDB" id="1274115at2759"/>
<dbReference type="Proteomes" id="UP000187209">
    <property type="component" value="Unassembled WGS sequence"/>
</dbReference>